<dbReference type="Pfam" id="PF17921">
    <property type="entry name" value="Integrase_H2C2"/>
    <property type="match status" value="1"/>
</dbReference>
<dbReference type="GO" id="GO:0003964">
    <property type="term" value="F:RNA-directed DNA polymerase activity"/>
    <property type="evidence" value="ECO:0007669"/>
    <property type="project" value="UniProtKB-KW"/>
</dbReference>
<evidence type="ECO:0000256" key="7">
    <source>
        <dbReference type="ARBA" id="ARBA00022722"/>
    </source>
</evidence>
<dbReference type="InterPro" id="IPR038269">
    <property type="entry name" value="SCAN_sf"/>
</dbReference>
<dbReference type="SMART" id="SM00343">
    <property type="entry name" value="ZnF_C2HC"/>
    <property type="match status" value="1"/>
</dbReference>
<name>A0A8C7D006_ONCKI</name>
<dbReference type="CDD" id="cd01647">
    <property type="entry name" value="RT_LTR"/>
    <property type="match status" value="1"/>
</dbReference>
<evidence type="ECO:0000256" key="13">
    <source>
        <dbReference type="SAM" id="MobiDB-lite"/>
    </source>
</evidence>
<keyword evidence="6" id="KW-0548">Nucleotidyltransferase</keyword>
<organism evidence="18 19">
    <name type="scientific">Oncorhynchus kisutch</name>
    <name type="common">Coho salmon</name>
    <name type="synonym">Salmo kisutch</name>
    <dbReference type="NCBI Taxonomy" id="8019"/>
    <lineage>
        <taxon>Eukaryota</taxon>
        <taxon>Metazoa</taxon>
        <taxon>Chordata</taxon>
        <taxon>Craniata</taxon>
        <taxon>Vertebrata</taxon>
        <taxon>Euteleostomi</taxon>
        <taxon>Actinopterygii</taxon>
        <taxon>Neopterygii</taxon>
        <taxon>Teleostei</taxon>
        <taxon>Protacanthopterygii</taxon>
        <taxon>Salmoniformes</taxon>
        <taxon>Salmonidae</taxon>
        <taxon>Salmoninae</taxon>
        <taxon>Oncorhynchus</taxon>
    </lineage>
</organism>
<dbReference type="GO" id="GO:0004523">
    <property type="term" value="F:RNA-DNA hybrid ribonuclease activity"/>
    <property type="evidence" value="ECO:0007669"/>
    <property type="project" value="UniProtKB-EC"/>
</dbReference>
<feature type="domain" description="Reverse transcriptase" evidence="16">
    <location>
        <begin position="1010"/>
        <end position="1188"/>
    </location>
</feature>
<dbReference type="Proteomes" id="UP000694557">
    <property type="component" value="Unassembled WGS sequence"/>
</dbReference>
<dbReference type="FunFam" id="1.10.340.70:FF:000001">
    <property type="entry name" value="Retrovirus-related Pol polyprotein from transposon gypsy-like Protein"/>
    <property type="match status" value="1"/>
</dbReference>
<keyword evidence="8" id="KW-0255">Endonuclease</keyword>
<keyword evidence="12" id="KW-0862">Zinc</keyword>
<dbReference type="PROSITE" id="PS50804">
    <property type="entry name" value="SCAN_BOX"/>
    <property type="match status" value="1"/>
</dbReference>
<dbReference type="SUPFAM" id="SSF50630">
    <property type="entry name" value="Acid proteases"/>
    <property type="match status" value="1"/>
</dbReference>
<feature type="domain" description="CCHC-type" evidence="14">
    <location>
        <begin position="245"/>
        <end position="261"/>
    </location>
</feature>
<feature type="domain" description="SCAN box" evidence="15">
    <location>
        <begin position="120"/>
        <end position="196"/>
    </location>
</feature>
<dbReference type="InterPro" id="IPR001878">
    <property type="entry name" value="Znf_CCHC"/>
</dbReference>
<keyword evidence="7" id="KW-0540">Nuclease</keyword>
<feature type="region of interest" description="Disordered" evidence="13">
    <location>
        <begin position="1393"/>
        <end position="1495"/>
    </location>
</feature>
<dbReference type="FunFam" id="3.30.420.10:FF:000032">
    <property type="entry name" value="Retrovirus-related Pol polyprotein from transposon 297-like Protein"/>
    <property type="match status" value="1"/>
</dbReference>
<dbReference type="FunFam" id="3.10.20.370:FF:000001">
    <property type="entry name" value="Retrovirus-related Pol polyprotein from transposon 17.6-like protein"/>
    <property type="match status" value="1"/>
</dbReference>
<keyword evidence="10" id="KW-0695">RNA-directed DNA polymerase</keyword>
<reference evidence="18" key="2">
    <citation type="submission" date="2025-09" db="UniProtKB">
        <authorList>
            <consortium name="Ensembl"/>
        </authorList>
    </citation>
    <scope>IDENTIFICATION</scope>
</reference>
<dbReference type="InterPro" id="IPR001584">
    <property type="entry name" value="Integrase_cat-core"/>
</dbReference>
<evidence type="ECO:0000259" key="17">
    <source>
        <dbReference type="PROSITE" id="PS50994"/>
    </source>
</evidence>
<evidence type="ECO:0000256" key="4">
    <source>
        <dbReference type="ARBA" id="ARBA00022670"/>
    </source>
</evidence>
<dbReference type="PANTHER" id="PTHR37984">
    <property type="entry name" value="PROTEIN CBG26694"/>
    <property type="match status" value="1"/>
</dbReference>
<evidence type="ECO:0000256" key="5">
    <source>
        <dbReference type="ARBA" id="ARBA00022679"/>
    </source>
</evidence>
<dbReference type="SUPFAM" id="SSF53098">
    <property type="entry name" value="Ribonuclease H-like"/>
    <property type="match status" value="1"/>
</dbReference>
<dbReference type="InterPro" id="IPR043502">
    <property type="entry name" value="DNA/RNA_pol_sf"/>
</dbReference>
<evidence type="ECO:0000313" key="18">
    <source>
        <dbReference type="Ensembl" id="ENSOKIP00005011433.1"/>
    </source>
</evidence>
<dbReference type="InterPro" id="IPR054465">
    <property type="entry name" value="Integrase_p58-like_C"/>
</dbReference>
<feature type="region of interest" description="Disordered" evidence="13">
    <location>
        <begin position="199"/>
        <end position="251"/>
    </location>
</feature>
<protein>
    <recommendedName>
        <fullName evidence="11">Gypsy retrotransposon integrase-like protein 1</fullName>
        <ecNumber evidence="3">2.7.7.49</ecNumber>
        <ecNumber evidence="2">3.1.26.4</ecNumber>
    </recommendedName>
</protein>
<dbReference type="InterPro" id="IPR021109">
    <property type="entry name" value="Peptidase_aspartic_dom_sf"/>
</dbReference>
<dbReference type="InterPro" id="IPR000477">
    <property type="entry name" value="RT_dom"/>
</dbReference>
<dbReference type="InterPro" id="IPR041373">
    <property type="entry name" value="RT_RNaseH"/>
</dbReference>
<evidence type="ECO:0000256" key="3">
    <source>
        <dbReference type="ARBA" id="ARBA00012493"/>
    </source>
</evidence>
<dbReference type="InterPro" id="IPR050951">
    <property type="entry name" value="Retrovirus_Pol_polyprotein"/>
</dbReference>
<keyword evidence="9" id="KW-0378">Hydrolase</keyword>
<dbReference type="GO" id="GO:0008270">
    <property type="term" value="F:zinc ion binding"/>
    <property type="evidence" value="ECO:0007669"/>
    <property type="project" value="UniProtKB-KW"/>
</dbReference>
<dbReference type="GO" id="GO:0006508">
    <property type="term" value="P:proteolysis"/>
    <property type="evidence" value="ECO:0007669"/>
    <property type="project" value="UniProtKB-KW"/>
</dbReference>
<dbReference type="SUPFAM" id="SSF56672">
    <property type="entry name" value="DNA/RNA polymerases"/>
    <property type="match status" value="1"/>
</dbReference>
<dbReference type="EC" id="2.7.7.49" evidence="3"/>
<reference evidence="18" key="1">
    <citation type="submission" date="2025-08" db="UniProtKB">
        <authorList>
            <consortium name="Ensembl"/>
        </authorList>
    </citation>
    <scope>IDENTIFICATION</scope>
</reference>
<evidence type="ECO:0000256" key="1">
    <source>
        <dbReference type="ARBA" id="ARBA00010879"/>
    </source>
</evidence>
<feature type="domain" description="Integrase catalytic" evidence="17">
    <location>
        <begin position="636"/>
        <end position="794"/>
    </location>
</feature>
<proteinExistence type="inferred from homology"/>
<evidence type="ECO:0000259" key="14">
    <source>
        <dbReference type="PROSITE" id="PS50158"/>
    </source>
</evidence>
<dbReference type="Pfam" id="PF00665">
    <property type="entry name" value="rve"/>
    <property type="match status" value="1"/>
</dbReference>
<dbReference type="GeneTree" id="ENSGT01050000244855"/>
<evidence type="ECO:0000256" key="9">
    <source>
        <dbReference type="ARBA" id="ARBA00022801"/>
    </source>
</evidence>
<dbReference type="FunFam" id="3.10.10.10:FF:000007">
    <property type="entry name" value="Retrovirus-related Pol polyprotein from transposon 17.6-like Protein"/>
    <property type="match status" value="1"/>
</dbReference>
<keyword evidence="5" id="KW-0808">Transferase</keyword>
<dbReference type="Gene3D" id="3.10.10.10">
    <property type="entry name" value="HIV Type 1 Reverse Transcriptase, subunit A, domain 1"/>
    <property type="match status" value="1"/>
</dbReference>
<dbReference type="FunFam" id="3.30.70.270:FF:000115">
    <property type="entry name" value="Polyprotein of retroviral origin, putative"/>
    <property type="match status" value="1"/>
</dbReference>
<evidence type="ECO:0000313" key="19">
    <source>
        <dbReference type="Proteomes" id="UP000694557"/>
    </source>
</evidence>
<dbReference type="GO" id="GO:0003676">
    <property type="term" value="F:nucleic acid binding"/>
    <property type="evidence" value="ECO:0007669"/>
    <property type="project" value="InterPro"/>
</dbReference>
<dbReference type="GO" id="GO:0008233">
    <property type="term" value="F:peptidase activity"/>
    <property type="evidence" value="ECO:0007669"/>
    <property type="project" value="UniProtKB-KW"/>
</dbReference>
<evidence type="ECO:0000256" key="11">
    <source>
        <dbReference type="ARBA" id="ARBA00039658"/>
    </source>
</evidence>
<dbReference type="GO" id="GO:0015074">
    <property type="term" value="P:DNA integration"/>
    <property type="evidence" value="ECO:0007669"/>
    <property type="project" value="InterPro"/>
</dbReference>
<dbReference type="SUPFAM" id="SSF47353">
    <property type="entry name" value="Retrovirus capsid dimerization domain-like"/>
    <property type="match status" value="1"/>
</dbReference>
<dbReference type="EC" id="3.1.26.4" evidence="2"/>
<evidence type="ECO:0000256" key="2">
    <source>
        <dbReference type="ARBA" id="ARBA00012180"/>
    </source>
</evidence>
<evidence type="ECO:0000259" key="15">
    <source>
        <dbReference type="PROSITE" id="PS50804"/>
    </source>
</evidence>
<keyword evidence="12" id="KW-0863">Zinc-finger</keyword>
<dbReference type="Ensembl" id="ENSOKIT00005012228.1">
    <property type="protein sequence ID" value="ENSOKIP00005011433.1"/>
    <property type="gene ID" value="ENSOKIG00005005216.1"/>
</dbReference>
<dbReference type="PROSITE" id="PS50878">
    <property type="entry name" value="RT_POL"/>
    <property type="match status" value="1"/>
</dbReference>
<evidence type="ECO:0000256" key="12">
    <source>
        <dbReference type="PROSITE-ProRule" id="PRU00047"/>
    </source>
</evidence>
<dbReference type="Pfam" id="PF00078">
    <property type="entry name" value="RVT_1"/>
    <property type="match status" value="1"/>
</dbReference>
<keyword evidence="19" id="KW-1185">Reference proteome</keyword>
<keyword evidence="12" id="KW-0479">Metal-binding</keyword>
<evidence type="ECO:0000256" key="6">
    <source>
        <dbReference type="ARBA" id="ARBA00022695"/>
    </source>
</evidence>
<dbReference type="CDD" id="cd09274">
    <property type="entry name" value="RNase_HI_RT_Ty3"/>
    <property type="match status" value="1"/>
</dbReference>
<evidence type="ECO:0000259" key="16">
    <source>
        <dbReference type="PROSITE" id="PS50878"/>
    </source>
</evidence>
<keyword evidence="4" id="KW-0645">Protease</keyword>
<accession>A0A8C7D006</accession>
<dbReference type="InterPro" id="IPR041588">
    <property type="entry name" value="Integrase_H2C2"/>
</dbReference>
<dbReference type="Pfam" id="PF17917">
    <property type="entry name" value="RT_RNaseH"/>
    <property type="match status" value="1"/>
</dbReference>
<feature type="compositionally biased region" description="Basic and acidic residues" evidence="13">
    <location>
        <begin position="202"/>
        <end position="212"/>
    </location>
</feature>
<dbReference type="Gene3D" id="1.10.4020.10">
    <property type="entry name" value="DNA breaking-rejoining enzymes"/>
    <property type="match status" value="1"/>
</dbReference>
<dbReference type="Gene3D" id="1.10.340.70">
    <property type="match status" value="1"/>
</dbReference>
<dbReference type="Pfam" id="PF22938">
    <property type="entry name" value="Integrase_p58_C"/>
    <property type="match status" value="1"/>
</dbReference>
<evidence type="ECO:0000256" key="8">
    <source>
        <dbReference type="ARBA" id="ARBA00022759"/>
    </source>
</evidence>
<dbReference type="Gene3D" id="3.30.420.10">
    <property type="entry name" value="Ribonuclease H-like superfamily/Ribonuclease H"/>
    <property type="match status" value="1"/>
</dbReference>
<dbReference type="PANTHER" id="PTHR37984:SF5">
    <property type="entry name" value="PROTEIN NYNRIN-LIKE"/>
    <property type="match status" value="1"/>
</dbReference>
<dbReference type="PROSITE" id="PS50158">
    <property type="entry name" value="ZF_CCHC"/>
    <property type="match status" value="1"/>
</dbReference>
<sequence length="1495" mass="169473">MDNALLQQLITAQQTTIELLQQQLSRREEPRVKPRAAAHAILPRLSKEDDIEAFLMTFERTATLEEWSPTEWASALAPLLTGVAQEAYFDLDSREAEDYGRLKTEILSRYQLTARDRAVKFHQWTYTADQPVRAQIFALIRLTKQWLEPGKGVGHVIETLVVDKILRELPSDLKRVVGQANPLSADDIAQAVETYRSTGELLKSDKEERKESSNPVPRLTPARPPPKRPSPPRRWEKSATTQQGRCYKCQSPNHYAPQCPSKDEPMVTESSLPTPTHPVLRGQDQHCWLAEIAPASEIPVRVEGQDVVAILDSGSMVTLVEERMVTSATLLPDKVAVSCIHGDTHYYPTVNLPILTPKGRCTVRAGKVPQLKVPLLIGRDCPLYKELRQMTLCTGRRGTGKKRKSKPEVVVLQGDVAASSSSAAEEEIATQRLRQIFQETTDEDTCEGLYTTQEGRSNQALRDIFEAPSEEGTWKGFSSVTPDGDMEHPPHPSTEVDLHQELKGQFGTSQHRDPDLKEAMRKVKVIDGRNVDGSGEPPLPYYAIRRGLLYWVVRRRGENQELLMVPRPYRDTVLQLAHSHVLGGHLARDKTIDRIMQRFYWPRVTRDVARYCRTCDQCQRTAPRPHLRNPLIPLPIIETPFERIAMDLVGPLPKSARGHEYILVVIDYATKFPEAIPLRNMSSKGIAKELFLMFSRVGLPKTILTDQGTPFMSRLMKDLCRLYQVQQIRTSIFHPQTDGLCERLNKTIKSMLRRVVSRDGKNWDMLLPHLMFALREVPQASTGFSPFELLYGRPCRGILDLAKETWETQPCPFRSTIEHVTLMRDRLSAVWPIVKEHMEKAQRTQGQAYDKSATPREFSVGEKVMVLVPTAEHRLLAQWRGPYEVMKRVSPVNYLIKQPDRRKKVQLYHINLLKTYHGREEEVALMALEGKGKEETLPQVRRGQTLLPEQSRQLDKLIMNFGRIFSPFPGQTDVLFHHIHTEPGKKVHIRPYRIPEARRVIAKKEVREMLRMGVIEPSTSEWSSPIVLVPKSDGSMRLCNDFRGVNAISTFDAYPMPRVDELLERLGKAKFITTLDLTKGYWQVPVAPEDRPKTAFATPEGLFQYVRMPFGLHGAAATFQRLMDAILRPHQEYAAAYIDDVVIHSEDWDSHLLRLRAVLVSLEATGLTANPNKCCLGLSEAEYLGYTVGNGKIRPQAEKTRAIRDWPRPRTKRDVRAFLGITGYYRRFIPGYATIANPLTNLIRKNLPNQVEWKDETEEAFQLLKDGLCSDPVLQAPDFSQEFIVQVDASDTGLGAVLAQGKGEAEKPILFISRKLSDREQRYATVEKEALAIKWALDYLRYYLLGRRFALVTDHAPLTWMAGKRNNNNRIARWFLSLQPFSFHVIHRAGSRNGNADALSRRDQDGASGARPSGSVLGGKVCGRTTRGQAGLMDSSPTRHGRQGNQRQLSTADGTNDILSFPYKRENGTSREGGKLSLEDGHRERGAIHEEPLRR</sequence>
<dbReference type="InterPro" id="IPR036397">
    <property type="entry name" value="RNaseH_sf"/>
</dbReference>
<dbReference type="InterPro" id="IPR003309">
    <property type="entry name" value="SCAN_dom"/>
</dbReference>
<evidence type="ECO:0000256" key="10">
    <source>
        <dbReference type="ARBA" id="ARBA00022918"/>
    </source>
</evidence>
<feature type="compositionally biased region" description="Polar residues" evidence="13">
    <location>
        <begin position="1435"/>
        <end position="1458"/>
    </location>
</feature>
<dbReference type="PROSITE" id="PS50994">
    <property type="entry name" value="INTEGRASE"/>
    <property type="match status" value="1"/>
</dbReference>
<dbReference type="InterPro" id="IPR012337">
    <property type="entry name" value="RNaseH-like_sf"/>
</dbReference>
<dbReference type="Gene3D" id="3.30.70.270">
    <property type="match status" value="2"/>
</dbReference>
<feature type="compositionally biased region" description="Basic and acidic residues" evidence="13">
    <location>
        <begin position="1463"/>
        <end position="1495"/>
    </location>
</feature>
<comment type="similarity">
    <text evidence="1">Belongs to the beta type-B retroviral polymerase family. HERV class-II K(HML-2) pol subfamily.</text>
</comment>
<dbReference type="InterPro" id="IPR043128">
    <property type="entry name" value="Rev_trsase/Diguanyl_cyclase"/>
</dbReference>